<comment type="caution">
    <text evidence="6">The sequence shown here is derived from an EMBL/GenBank/DDBJ whole genome shotgun (WGS) entry which is preliminary data.</text>
</comment>
<evidence type="ECO:0000256" key="2">
    <source>
        <dbReference type="ARBA" id="ARBA00022630"/>
    </source>
</evidence>
<dbReference type="PANTHER" id="PTHR42973">
    <property type="entry name" value="BINDING OXIDOREDUCTASE, PUTATIVE (AFU_ORTHOLOGUE AFUA_1G17690)-RELATED"/>
    <property type="match status" value="1"/>
</dbReference>
<dbReference type="InterPro" id="IPR036318">
    <property type="entry name" value="FAD-bd_PCMH-like_sf"/>
</dbReference>
<dbReference type="InterPro" id="IPR016169">
    <property type="entry name" value="FAD-bd_PCMH_sub2"/>
</dbReference>
<evidence type="ECO:0000313" key="7">
    <source>
        <dbReference type="Proteomes" id="UP000283895"/>
    </source>
</evidence>
<keyword evidence="7" id="KW-1185">Reference proteome</keyword>
<gene>
    <name evidence="6" type="ORF">VMCG_08650</name>
</gene>
<feature type="domain" description="FAD-binding PCMH-type" evidence="5">
    <location>
        <begin position="40"/>
        <end position="211"/>
    </location>
</feature>
<evidence type="ECO:0000256" key="3">
    <source>
        <dbReference type="ARBA" id="ARBA00022827"/>
    </source>
</evidence>
<dbReference type="PROSITE" id="PS51387">
    <property type="entry name" value="FAD_PCMH"/>
    <property type="match status" value="1"/>
</dbReference>
<reference evidence="6 7" key="1">
    <citation type="submission" date="2015-09" db="EMBL/GenBank/DDBJ databases">
        <title>Host preference determinants of Valsa canker pathogens revealed by comparative genomics.</title>
        <authorList>
            <person name="Yin Z."/>
            <person name="Huang L."/>
        </authorList>
    </citation>
    <scope>NUCLEOTIDE SEQUENCE [LARGE SCALE GENOMIC DNA]</scope>
    <source>
        <strain evidence="6 7">03-1</strain>
    </source>
</reference>
<dbReference type="InterPro" id="IPR016167">
    <property type="entry name" value="FAD-bd_PCMH_sub1"/>
</dbReference>
<dbReference type="GO" id="GO:0016491">
    <property type="term" value="F:oxidoreductase activity"/>
    <property type="evidence" value="ECO:0007669"/>
    <property type="project" value="UniProtKB-KW"/>
</dbReference>
<protein>
    <recommendedName>
        <fullName evidence="5">FAD-binding PCMH-type domain-containing protein</fullName>
    </recommendedName>
</protein>
<dbReference type="InterPro" id="IPR006094">
    <property type="entry name" value="Oxid_FAD_bind_N"/>
</dbReference>
<dbReference type="STRING" id="356882.A0A423VTE5"/>
<dbReference type="Gene3D" id="3.30.43.10">
    <property type="entry name" value="Uridine Diphospho-n-acetylenolpyruvylglucosamine Reductase, domain 2"/>
    <property type="match status" value="1"/>
</dbReference>
<name>A0A423VTE5_9PEZI</name>
<dbReference type="Pfam" id="PF01565">
    <property type="entry name" value="FAD_binding_4"/>
    <property type="match status" value="1"/>
</dbReference>
<dbReference type="AlphaFoldDB" id="A0A423VTE5"/>
<organism evidence="6 7">
    <name type="scientific">Cytospora schulzeri</name>
    <dbReference type="NCBI Taxonomy" id="448051"/>
    <lineage>
        <taxon>Eukaryota</taxon>
        <taxon>Fungi</taxon>
        <taxon>Dikarya</taxon>
        <taxon>Ascomycota</taxon>
        <taxon>Pezizomycotina</taxon>
        <taxon>Sordariomycetes</taxon>
        <taxon>Sordariomycetidae</taxon>
        <taxon>Diaporthales</taxon>
        <taxon>Cytosporaceae</taxon>
        <taxon>Cytospora</taxon>
    </lineage>
</organism>
<keyword evidence="3" id="KW-0274">FAD</keyword>
<keyword evidence="4" id="KW-0560">Oxidoreductase</keyword>
<dbReference type="Proteomes" id="UP000283895">
    <property type="component" value="Unassembled WGS sequence"/>
</dbReference>
<dbReference type="Gene3D" id="3.30.465.10">
    <property type="match status" value="1"/>
</dbReference>
<sequence length="477" mass="51193">MANVNAIGALKQAIPNGVFTERGEELYETLNGSYLSGFQSDLKPSCIVQPRTKEDVAVFLKTASSYSDSVTFAVRGGGQQPAPGSANIQDGITLDLRLLTGIDVSDGIVKIGAGERWGSVYERLGAEGLAVAGGRSMTNGIGGLALEGGLSFFSSAEGFICDNVINYEVVLASGEIVNANADDNVDLWTALKGAGNNLGIVTRYDLRTFKQGKIWGGFLFYFAPSFPSQLEALVQVLHDPVESKKTHLMVSIGYSSMFGSDVMCLNQPYYLDAVENPPVLDAFSKMQPQIDALNTMRLQTATEAAVEQSGGIQSQVRCAYMNITVKADVATLQAATDIYTGGLDPVKSVEGLTASFTLQPYPVSLIEQSEAAGGNSLGLKSSDGPLVSLLLLSYWKNKSDDDAVVSFMKDSVEKMERDAASRGQLVPFVYMNYAWTHQDPISSYGAENKKKLQQASKKYDPEGLFQKACPGGFKLFP</sequence>
<evidence type="ECO:0000256" key="4">
    <source>
        <dbReference type="ARBA" id="ARBA00023002"/>
    </source>
</evidence>
<dbReference type="Gene3D" id="3.40.462.20">
    <property type="match status" value="1"/>
</dbReference>
<comment type="similarity">
    <text evidence="1">Belongs to the oxygen-dependent FAD-linked oxidoreductase family.</text>
</comment>
<dbReference type="OrthoDB" id="2151789at2759"/>
<dbReference type="SUPFAM" id="SSF56176">
    <property type="entry name" value="FAD-binding/transporter-associated domain-like"/>
    <property type="match status" value="1"/>
</dbReference>
<dbReference type="EMBL" id="LKEA01000041">
    <property type="protein sequence ID" value="ROV94342.1"/>
    <property type="molecule type" value="Genomic_DNA"/>
</dbReference>
<dbReference type="InterPro" id="IPR016166">
    <property type="entry name" value="FAD-bd_PCMH"/>
</dbReference>
<dbReference type="InterPro" id="IPR050416">
    <property type="entry name" value="FAD-linked_Oxidoreductase"/>
</dbReference>
<evidence type="ECO:0000259" key="5">
    <source>
        <dbReference type="PROSITE" id="PS51387"/>
    </source>
</evidence>
<accession>A0A423VTE5</accession>
<evidence type="ECO:0000256" key="1">
    <source>
        <dbReference type="ARBA" id="ARBA00005466"/>
    </source>
</evidence>
<evidence type="ECO:0000313" key="6">
    <source>
        <dbReference type="EMBL" id="ROV94342.1"/>
    </source>
</evidence>
<proteinExistence type="inferred from homology"/>
<dbReference type="PANTHER" id="PTHR42973:SF22">
    <property type="entry name" value="FAD-BINDING PCMH-TYPE DOMAIN-CONTAINING PROTEIN-RELATED"/>
    <property type="match status" value="1"/>
</dbReference>
<keyword evidence="2" id="KW-0285">Flavoprotein</keyword>
<dbReference type="GO" id="GO:0071949">
    <property type="term" value="F:FAD binding"/>
    <property type="evidence" value="ECO:0007669"/>
    <property type="project" value="InterPro"/>
</dbReference>